<dbReference type="InterPro" id="IPR020018">
    <property type="entry name" value="Motility-assoc_lipoprot_GldH"/>
</dbReference>
<reference key="1">
    <citation type="submission" date="2010-11" db="EMBL/GenBank/DDBJ databases">
        <title>The complete genome of Leadbetterella byssophila DSM 17132.</title>
        <authorList>
            <consortium name="US DOE Joint Genome Institute (JGI-PGF)"/>
            <person name="Lucas S."/>
            <person name="Copeland A."/>
            <person name="Lapidus A."/>
            <person name="Glavina del Rio T."/>
            <person name="Dalin E."/>
            <person name="Tice H."/>
            <person name="Bruce D."/>
            <person name="Goodwin L."/>
            <person name="Pitluck S."/>
            <person name="Kyrpides N."/>
            <person name="Mavromatis K."/>
            <person name="Ivanova N."/>
            <person name="Teshima H."/>
            <person name="Brettin T."/>
            <person name="Detter J.C."/>
            <person name="Han C."/>
            <person name="Tapia R."/>
            <person name="Land M."/>
            <person name="Hauser L."/>
            <person name="Markowitz V."/>
            <person name="Cheng J.-F."/>
            <person name="Hugenholtz P."/>
            <person name="Woyke T."/>
            <person name="Wu D."/>
            <person name="Tindall B."/>
            <person name="Pomrenke H.G."/>
            <person name="Brambilla E."/>
            <person name="Klenk H.-P."/>
            <person name="Eisen J.A."/>
        </authorList>
    </citation>
    <scope>NUCLEOTIDE SEQUENCE [LARGE SCALE GENOMIC DNA]</scope>
    <source>
        <strain>DSM 17132</strain>
    </source>
</reference>
<keyword evidence="1" id="KW-0449">Lipoprotein</keyword>
<name>E4RX97_LEAB4</name>
<keyword evidence="2" id="KW-1185">Reference proteome</keyword>
<protein>
    <submittedName>
        <fullName evidence="1">Gliding motility-associated lipoprotein GldH</fullName>
    </submittedName>
</protein>
<dbReference type="KEGG" id="lby:Lbys_3361"/>
<dbReference type="eggNOG" id="ENOG50313I2">
    <property type="taxonomic scope" value="Bacteria"/>
</dbReference>
<accession>E4RX97</accession>
<dbReference type="RefSeq" id="WP_013410037.1">
    <property type="nucleotide sequence ID" value="NC_014655.1"/>
</dbReference>
<sequence length="160" mass="18511">MKVLKLSKLLLLGCLLWSCTKSDNFKEMRDFPKGEWRIVDKQTFEFEIKDTLAKYQFNYLVRNSISYPFYNLYLQQKLVDSSGNVLQNSMDEVILFDQKTGEPYGDGMGDIFDCRIQAPQLQNVSFAKPGKYKWILSHNMRPDPLSGILSIGVEVIKKNP</sequence>
<dbReference type="HOGENOM" id="CLU_109250_0_1_10"/>
<dbReference type="EMBL" id="CP002305">
    <property type="protein sequence ID" value="ADQ19012.1"/>
    <property type="molecule type" value="Genomic_DNA"/>
</dbReference>
<dbReference type="Pfam" id="PF14109">
    <property type="entry name" value="GldH_lipo"/>
    <property type="match status" value="1"/>
</dbReference>
<dbReference type="STRING" id="649349.Lbys_3361"/>
<gene>
    <name evidence="1" type="ordered locus">Lbys_3361</name>
</gene>
<dbReference type="NCBIfam" id="TIGR03511">
    <property type="entry name" value="GldH_lipo"/>
    <property type="match status" value="1"/>
</dbReference>
<evidence type="ECO:0000313" key="1">
    <source>
        <dbReference type="EMBL" id="ADQ19012.1"/>
    </source>
</evidence>
<dbReference type="AlphaFoldDB" id="E4RX97"/>
<proteinExistence type="predicted"/>
<dbReference type="Proteomes" id="UP000007435">
    <property type="component" value="Chromosome"/>
</dbReference>
<evidence type="ECO:0000313" key="2">
    <source>
        <dbReference type="Proteomes" id="UP000007435"/>
    </source>
</evidence>
<reference evidence="1 2" key="2">
    <citation type="journal article" date="2011" name="Stand. Genomic Sci.">
        <title>Complete genome sequence of Leadbetterella byssophila type strain (4M15).</title>
        <authorList>
            <person name="Abt B."/>
            <person name="Teshima H."/>
            <person name="Lucas S."/>
            <person name="Lapidus A."/>
            <person name="Del Rio T.G."/>
            <person name="Nolan M."/>
            <person name="Tice H."/>
            <person name="Cheng J.F."/>
            <person name="Pitluck S."/>
            <person name="Liolios K."/>
            <person name="Pagani I."/>
            <person name="Ivanova N."/>
            <person name="Mavromatis K."/>
            <person name="Pati A."/>
            <person name="Tapia R."/>
            <person name="Han C."/>
            <person name="Goodwin L."/>
            <person name="Chen A."/>
            <person name="Palaniappan K."/>
            <person name="Land M."/>
            <person name="Hauser L."/>
            <person name="Chang Y.J."/>
            <person name="Jeffries C.D."/>
            <person name="Rohde M."/>
            <person name="Goker M."/>
            <person name="Tindall B.J."/>
            <person name="Detter J.C."/>
            <person name="Woyke T."/>
            <person name="Bristow J."/>
            <person name="Eisen J.A."/>
            <person name="Markowitz V."/>
            <person name="Hugenholtz P."/>
            <person name="Klenk H.P."/>
            <person name="Kyrpides N.C."/>
        </authorList>
    </citation>
    <scope>NUCLEOTIDE SEQUENCE [LARGE SCALE GENOMIC DNA]</scope>
    <source>
        <strain evidence="2">DSM 17132 / JCM 16389 / KACC 11308 / NBRC 106382 / 4M15</strain>
    </source>
</reference>
<organism evidence="1 2">
    <name type="scientific">Leadbetterella byssophila (strain DSM 17132 / JCM 16389 / KACC 11308 / NBRC 106382 / 4M15)</name>
    <dbReference type="NCBI Taxonomy" id="649349"/>
    <lineage>
        <taxon>Bacteria</taxon>
        <taxon>Pseudomonadati</taxon>
        <taxon>Bacteroidota</taxon>
        <taxon>Cytophagia</taxon>
        <taxon>Cytophagales</taxon>
        <taxon>Leadbetterellaceae</taxon>
        <taxon>Leadbetterella</taxon>
    </lineage>
</organism>